<dbReference type="Proteomes" id="UP000735302">
    <property type="component" value="Unassembled WGS sequence"/>
</dbReference>
<evidence type="ECO:0000313" key="3">
    <source>
        <dbReference type="Proteomes" id="UP000735302"/>
    </source>
</evidence>
<organism evidence="2 3">
    <name type="scientific">Plakobranchus ocellatus</name>
    <dbReference type="NCBI Taxonomy" id="259542"/>
    <lineage>
        <taxon>Eukaryota</taxon>
        <taxon>Metazoa</taxon>
        <taxon>Spiralia</taxon>
        <taxon>Lophotrochozoa</taxon>
        <taxon>Mollusca</taxon>
        <taxon>Gastropoda</taxon>
        <taxon>Heterobranchia</taxon>
        <taxon>Euthyneura</taxon>
        <taxon>Panpulmonata</taxon>
        <taxon>Sacoglossa</taxon>
        <taxon>Placobranchoidea</taxon>
        <taxon>Plakobranchidae</taxon>
        <taxon>Plakobranchus</taxon>
    </lineage>
</organism>
<feature type="region of interest" description="Disordered" evidence="1">
    <location>
        <begin position="59"/>
        <end position="91"/>
    </location>
</feature>
<reference evidence="2 3" key="1">
    <citation type="journal article" date="2021" name="Elife">
        <title>Chloroplast acquisition without the gene transfer in kleptoplastic sea slugs, Plakobranchus ocellatus.</title>
        <authorList>
            <person name="Maeda T."/>
            <person name="Takahashi S."/>
            <person name="Yoshida T."/>
            <person name="Shimamura S."/>
            <person name="Takaki Y."/>
            <person name="Nagai Y."/>
            <person name="Toyoda A."/>
            <person name="Suzuki Y."/>
            <person name="Arimoto A."/>
            <person name="Ishii H."/>
            <person name="Satoh N."/>
            <person name="Nishiyama T."/>
            <person name="Hasebe M."/>
            <person name="Maruyama T."/>
            <person name="Minagawa J."/>
            <person name="Obokata J."/>
            <person name="Shigenobu S."/>
        </authorList>
    </citation>
    <scope>NUCLEOTIDE SEQUENCE [LARGE SCALE GENOMIC DNA]</scope>
</reference>
<comment type="caution">
    <text evidence="2">The sequence shown here is derived from an EMBL/GenBank/DDBJ whole genome shotgun (WGS) entry which is preliminary data.</text>
</comment>
<accession>A0AAV4A392</accession>
<gene>
    <name evidence="2" type="ORF">PoB_002832500</name>
</gene>
<feature type="compositionally biased region" description="Basic residues" evidence="1">
    <location>
        <begin position="75"/>
        <end position="91"/>
    </location>
</feature>
<sequence>MQFELWSTNVAVAAFYEVRLRKSRLDLTSYTNYGSGSNMPESRSLERKADCELATPDLKRAKMTPSQEPKLGSCLKKKTRRRGSSKKLTKKKVRFEMPVQATVAYCFFLRKSTNSSEECSPSWKKS</sequence>
<name>A0AAV4A392_9GAST</name>
<evidence type="ECO:0000256" key="1">
    <source>
        <dbReference type="SAM" id="MobiDB-lite"/>
    </source>
</evidence>
<evidence type="ECO:0000313" key="2">
    <source>
        <dbReference type="EMBL" id="GFO01820.1"/>
    </source>
</evidence>
<proteinExistence type="predicted"/>
<dbReference type="AlphaFoldDB" id="A0AAV4A392"/>
<dbReference type="EMBL" id="BLXT01003539">
    <property type="protein sequence ID" value="GFO01820.1"/>
    <property type="molecule type" value="Genomic_DNA"/>
</dbReference>
<keyword evidence="3" id="KW-1185">Reference proteome</keyword>
<protein>
    <submittedName>
        <fullName evidence="2">Uncharacterized protein</fullName>
    </submittedName>
</protein>